<feature type="signal peptide" evidence="5">
    <location>
        <begin position="1"/>
        <end position="18"/>
    </location>
</feature>
<keyword evidence="9" id="KW-1185">Reference proteome</keyword>
<proteinExistence type="inferred from homology"/>
<dbReference type="Proteomes" id="UP000037755">
    <property type="component" value="Unassembled WGS sequence"/>
</dbReference>
<dbReference type="EMBL" id="LIYD01000005">
    <property type="protein sequence ID" value="KOS06614.1"/>
    <property type="molecule type" value="Genomic_DNA"/>
</dbReference>
<keyword evidence="8" id="KW-0675">Receptor</keyword>
<comment type="caution">
    <text evidence="8">The sequence shown here is derived from an EMBL/GenBank/DDBJ whole genome shotgun (WGS) entry which is preliminary data.</text>
</comment>
<dbReference type="OrthoDB" id="9768470at2"/>
<dbReference type="PATRIC" id="fig|1202724.3.peg.2415"/>
<dbReference type="Gene3D" id="2.60.40.1120">
    <property type="entry name" value="Carboxypeptidase-like, regulatory domain"/>
    <property type="match status" value="1"/>
</dbReference>
<feature type="chain" id="PRO_5005818260" evidence="5">
    <location>
        <begin position="19"/>
        <end position="910"/>
    </location>
</feature>
<dbReference type="PANTHER" id="PTHR40980:SF5">
    <property type="entry name" value="TONB-DEPENDENT RECEPTOR"/>
    <property type="match status" value="1"/>
</dbReference>
<dbReference type="Gene3D" id="2.170.130.10">
    <property type="entry name" value="TonB-dependent receptor, plug domain"/>
    <property type="match status" value="1"/>
</dbReference>
<dbReference type="SUPFAM" id="SSF56935">
    <property type="entry name" value="Porins"/>
    <property type="match status" value="1"/>
</dbReference>
<dbReference type="InterPro" id="IPR012910">
    <property type="entry name" value="Plug_dom"/>
</dbReference>
<comment type="subcellular location">
    <subcellularLocation>
        <location evidence="1 4">Cell outer membrane</location>
    </subcellularLocation>
</comment>
<evidence type="ECO:0000256" key="1">
    <source>
        <dbReference type="ARBA" id="ARBA00004442"/>
    </source>
</evidence>
<evidence type="ECO:0000313" key="8">
    <source>
        <dbReference type="EMBL" id="KOS06614.1"/>
    </source>
</evidence>
<reference evidence="8 9" key="1">
    <citation type="submission" date="2015-08" db="EMBL/GenBank/DDBJ databases">
        <title>Whole genome sequence of Flavobacterium akiainvivens IK-1T, from decaying Wikstroemia oahuensis, an endemic Hawaiian shrub.</title>
        <authorList>
            <person name="Wan X."/>
            <person name="Hou S."/>
            <person name="Saito J."/>
            <person name="Donachie S."/>
        </authorList>
    </citation>
    <scope>NUCLEOTIDE SEQUENCE [LARGE SCALE GENOMIC DNA]</scope>
    <source>
        <strain evidence="8 9">IK-1</strain>
    </source>
</reference>
<evidence type="ECO:0000313" key="9">
    <source>
        <dbReference type="Proteomes" id="UP000037755"/>
    </source>
</evidence>
<dbReference type="InterPro" id="IPR000531">
    <property type="entry name" value="Beta-barrel_TonB"/>
</dbReference>
<dbReference type="Pfam" id="PF00593">
    <property type="entry name" value="TonB_dep_Rec_b-barrel"/>
    <property type="match status" value="1"/>
</dbReference>
<dbReference type="InterPro" id="IPR013784">
    <property type="entry name" value="Carb-bd-like_fold"/>
</dbReference>
<gene>
    <name evidence="8" type="ORF">AM493_11655</name>
</gene>
<dbReference type="AlphaFoldDB" id="A0A0M8MDK8"/>
<organism evidence="8 9">
    <name type="scientific">Flavobacterium akiainvivens</name>
    <dbReference type="NCBI Taxonomy" id="1202724"/>
    <lineage>
        <taxon>Bacteria</taxon>
        <taxon>Pseudomonadati</taxon>
        <taxon>Bacteroidota</taxon>
        <taxon>Flavobacteriia</taxon>
        <taxon>Flavobacteriales</taxon>
        <taxon>Flavobacteriaceae</taxon>
        <taxon>Flavobacterium</taxon>
    </lineage>
</organism>
<evidence type="ECO:0000259" key="7">
    <source>
        <dbReference type="Pfam" id="PF07715"/>
    </source>
</evidence>
<dbReference type="GO" id="GO:0009279">
    <property type="term" value="C:cell outer membrane"/>
    <property type="evidence" value="ECO:0007669"/>
    <property type="project" value="UniProtKB-SubCell"/>
</dbReference>
<sequence length="910" mass="101087">MKLKFLVLTLFTVLMGFAQEKATINGTVTDNEMDGAGLAFASVNIKNTTVSTTTDENGAYTFKVDAGTYTLVFDFLGYETKEVEVTVAAGETKTIDQPMGASSVELNQVVIESTVSREKESALLAQQKNAVEMKQAIGAQELSRKGIGDVATAVAKTSGISKQEGSNNVYVRGLGDRYNSTSMNGLPIPSNDPEKKNIFLDIFTTDIVDVISIDKVYNTKLFGDFAGGNVDIISKEYRGDGMLEVSVGAKGNTNALNKSGEFFLQDGPGKFGFTNNSYPSNALTGFNFSNSLNPTKESPYAGSFGFKAGESYNIGEQGKLSLFATASYSNSYDFREGINQNVSAQGAEIKSFNQERFQYNTNTTGMFNAAYRINDNNKISYNLLFVNSSDQFRDTFSGFIRDIAEDDNGLMQRGTYVKNSLMINQLIGSHKIDSLTTVDWGASYNTVKGDMPDRTQNTLKNVDGVWNIAQITTTDNHRYYQKLTEDELAARIAITRKLGVDENGEARGNISAGYNGRFKQRDFEAIQFNFRLTGSAMTTPVDPNNLDAFFNQNNYSSGLFSIEAFAGMTPQTYSGDQDIHAGFVNADYRLTDKLTASVGLRYERITQTVNWRTQLEPVPSSNTFNRNEFLPNLILKYELNDKQNLRFAASKTYTLPQFKERSPFVYEDVTEIKFGNPYLYPSTDYNVDLKWEFFPENDELFSATVFGKLIEDPINEVNLASSTNDISWVNISDQGTVYGIEIEARKNLFSLDTEFTNKLSFGFNASYMQTQQDLDAEKVRTETQGRLNTNFTNTESSFTGASDFLLNADLSYTRNWNADSGITATVMYSHYSDRLYALGIEQKGNLVDKGMGALDFVVKSRLGRHFGVDLVTRNLLNPEFQRIQQNASGYVPAVTFKRGTYVGIGVTYKL</sequence>
<dbReference type="GO" id="GO:0030246">
    <property type="term" value="F:carbohydrate binding"/>
    <property type="evidence" value="ECO:0007669"/>
    <property type="project" value="InterPro"/>
</dbReference>
<keyword evidence="5" id="KW-0732">Signal</keyword>
<evidence type="ECO:0000259" key="6">
    <source>
        <dbReference type="Pfam" id="PF00593"/>
    </source>
</evidence>
<name>A0A0M8MDK8_9FLAO</name>
<comment type="similarity">
    <text evidence="4">Belongs to the TonB-dependent receptor family.</text>
</comment>
<evidence type="ECO:0000256" key="2">
    <source>
        <dbReference type="ARBA" id="ARBA00023136"/>
    </source>
</evidence>
<dbReference type="STRING" id="1202724.AM493_11655"/>
<dbReference type="InterPro" id="IPR037066">
    <property type="entry name" value="Plug_dom_sf"/>
</dbReference>
<evidence type="ECO:0000256" key="3">
    <source>
        <dbReference type="ARBA" id="ARBA00023237"/>
    </source>
</evidence>
<evidence type="ECO:0000256" key="4">
    <source>
        <dbReference type="RuleBase" id="RU003357"/>
    </source>
</evidence>
<evidence type="ECO:0000256" key="5">
    <source>
        <dbReference type="SAM" id="SignalP"/>
    </source>
</evidence>
<dbReference type="Pfam" id="PF13715">
    <property type="entry name" value="CarbopepD_reg_2"/>
    <property type="match status" value="1"/>
</dbReference>
<dbReference type="RefSeq" id="WP_054408216.1">
    <property type="nucleotide sequence ID" value="NZ_FOYA01000001.1"/>
</dbReference>
<feature type="domain" description="TonB-dependent receptor plug" evidence="7">
    <location>
        <begin position="132"/>
        <end position="228"/>
    </location>
</feature>
<dbReference type="Pfam" id="PF07715">
    <property type="entry name" value="Plug"/>
    <property type="match status" value="1"/>
</dbReference>
<feature type="domain" description="TonB-dependent receptor-like beta-barrel" evidence="6">
    <location>
        <begin position="477"/>
        <end position="837"/>
    </location>
</feature>
<dbReference type="Gene3D" id="2.40.170.20">
    <property type="entry name" value="TonB-dependent receptor, beta-barrel domain"/>
    <property type="match status" value="1"/>
</dbReference>
<keyword evidence="2 4" id="KW-0472">Membrane</keyword>
<keyword evidence="4" id="KW-0798">TonB box</keyword>
<dbReference type="InterPro" id="IPR036942">
    <property type="entry name" value="Beta-barrel_TonB_sf"/>
</dbReference>
<accession>A0A0M8MDK8</accession>
<protein>
    <submittedName>
        <fullName evidence="8">TonB-dependent receptor</fullName>
    </submittedName>
</protein>
<keyword evidence="3" id="KW-0998">Cell outer membrane</keyword>
<dbReference type="PANTHER" id="PTHR40980">
    <property type="entry name" value="PLUG DOMAIN-CONTAINING PROTEIN"/>
    <property type="match status" value="1"/>
</dbReference>
<dbReference type="SUPFAM" id="SSF49452">
    <property type="entry name" value="Starch-binding domain-like"/>
    <property type="match status" value="1"/>
</dbReference>